<protein>
    <submittedName>
        <fullName evidence="3">Tripartite tricarboxylate transporter TctB family protein</fullName>
    </submittedName>
</protein>
<dbReference type="RefSeq" id="WP_147095749.1">
    <property type="nucleotide sequence ID" value="NZ_JBHUFH010000002.1"/>
</dbReference>
<dbReference type="InterPro" id="IPR009936">
    <property type="entry name" value="DUF1468"/>
</dbReference>
<proteinExistence type="predicted"/>
<reference evidence="3 4" key="1">
    <citation type="submission" date="2019-08" db="EMBL/GenBank/DDBJ databases">
        <authorList>
            <person name="Ye J."/>
        </authorList>
    </citation>
    <scope>NUCLEOTIDE SEQUENCE [LARGE SCALE GENOMIC DNA]</scope>
    <source>
        <strain evidence="3 4">TK008</strain>
    </source>
</reference>
<evidence type="ECO:0000256" key="1">
    <source>
        <dbReference type="SAM" id="Phobius"/>
    </source>
</evidence>
<feature type="transmembrane region" description="Helical" evidence="1">
    <location>
        <begin position="41"/>
        <end position="62"/>
    </location>
</feature>
<keyword evidence="4" id="KW-1185">Reference proteome</keyword>
<keyword evidence="1" id="KW-1133">Transmembrane helix</keyword>
<dbReference type="Proteomes" id="UP000321562">
    <property type="component" value="Unassembled WGS sequence"/>
</dbReference>
<name>A0A5C6S9L8_9RHOB</name>
<accession>A0A5C6S9L8</accession>
<evidence type="ECO:0000259" key="2">
    <source>
        <dbReference type="Pfam" id="PF07331"/>
    </source>
</evidence>
<keyword evidence="1" id="KW-0472">Membrane</keyword>
<feature type="transmembrane region" description="Helical" evidence="1">
    <location>
        <begin position="115"/>
        <end position="137"/>
    </location>
</feature>
<dbReference type="Pfam" id="PF07331">
    <property type="entry name" value="TctB"/>
    <property type="match status" value="1"/>
</dbReference>
<keyword evidence="1" id="KW-0812">Transmembrane</keyword>
<feature type="transmembrane region" description="Helical" evidence="1">
    <location>
        <begin position="7"/>
        <end position="29"/>
    </location>
</feature>
<evidence type="ECO:0000313" key="4">
    <source>
        <dbReference type="Proteomes" id="UP000321562"/>
    </source>
</evidence>
<sequence length="148" mass="15515">MQRDWADIWGGAVLALVGAGVALHAGLRLDFGTLRAMGPGFFPVTLGVLLLLMGAGIALPALKRGAEPVIFRWLDAGAVIAAILIFGLGMGRLGVALACFLAVIVASVPAPHGGWLWRVLLAVAVTLLVWVVFILGLRMGLPVWPRFG</sequence>
<feature type="domain" description="DUF1468" evidence="2">
    <location>
        <begin position="9"/>
        <end position="142"/>
    </location>
</feature>
<feature type="transmembrane region" description="Helical" evidence="1">
    <location>
        <begin position="74"/>
        <end position="103"/>
    </location>
</feature>
<gene>
    <name evidence="3" type="ORF">FQV27_00665</name>
</gene>
<evidence type="ECO:0000313" key="3">
    <source>
        <dbReference type="EMBL" id="TXB70423.1"/>
    </source>
</evidence>
<dbReference type="AlphaFoldDB" id="A0A5C6S9L8"/>
<organism evidence="3 4">
    <name type="scientific">Paracoccus aurantiacus</name>
    <dbReference type="NCBI Taxonomy" id="2599412"/>
    <lineage>
        <taxon>Bacteria</taxon>
        <taxon>Pseudomonadati</taxon>
        <taxon>Pseudomonadota</taxon>
        <taxon>Alphaproteobacteria</taxon>
        <taxon>Rhodobacterales</taxon>
        <taxon>Paracoccaceae</taxon>
        <taxon>Paracoccus</taxon>
    </lineage>
</organism>
<comment type="caution">
    <text evidence="3">The sequence shown here is derived from an EMBL/GenBank/DDBJ whole genome shotgun (WGS) entry which is preliminary data.</text>
</comment>
<dbReference type="OrthoDB" id="5186924at2"/>
<dbReference type="EMBL" id="VOPL01000001">
    <property type="protein sequence ID" value="TXB70423.1"/>
    <property type="molecule type" value="Genomic_DNA"/>
</dbReference>